<feature type="domain" description="Ubiquitin-like" evidence="1">
    <location>
        <begin position="1"/>
        <end position="75"/>
    </location>
</feature>
<proteinExistence type="predicted"/>
<dbReference type="InterPro" id="IPR029071">
    <property type="entry name" value="Ubiquitin-like_domsf"/>
</dbReference>
<name>A0A6A6UFB3_9PEZI</name>
<dbReference type="GO" id="GO:0043130">
    <property type="term" value="F:ubiquitin binding"/>
    <property type="evidence" value="ECO:0007669"/>
    <property type="project" value="TreeGrafter"/>
</dbReference>
<dbReference type="OrthoDB" id="267397at2759"/>
<evidence type="ECO:0000259" key="1">
    <source>
        <dbReference type="PROSITE" id="PS50053"/>
    </source>
</evidence>
<reference evidence="2" key="1">
    <citation type="journal article" date="2020" name="Stud. Mycol.">
        <title>101 Dothideomycetes genomes: a test case for predicting lifestyles and emergence of pathogens.</title>
        <authorList>
            <person name="Haridas S."/>
            <person name="Albert R."/>
            <person name="Binder M."/>
            <person name="Bloem J."/>
            <person name="Labutti K."/>
            <person name="Salamov A."/>
            <person name="Andreopoulos B."/>
            <person name="Baker S."/>
            <person name="Barry K."/>
            <person name="Bills G."/>
            <person name="Bluhm B."/>
            <person name="Cannon C."/>
            <person name="Castanera R."/>
            <person name="Culley D."/>
            <person name="Daum C."/>
            <person name="Ezra D."/>
            <person name="Gonzalez J."/>
            <person name="Henrissat B."/>
            <person name="Kuo A."/>
            <person name="Liang C."/>
            <person name="Lipzen A."/>
            <person name="Lutzoni F."/>
            <person name="Magnuson J."/>
            <person name="Mondo S."/>
            <person name="Nolan M."/>
            <person name="Ohm R."/>
            <person name="Pangilinan J."/>
            <person name="Park H.-J."/>
            <person name="Ramirez L."/>
            <person name="Alfaro M."/>
            <person name="Sun H."/>
            <person name="Tritt A."/>
            <person name="Yoshinaga Y."/>
            <person name="Zwiers L.-H."/>
            <person name="Turgeon B."/>
            <person name="Goodwin S."/>
            <person name="Spatafora J."/>
            <person name="Crous P."/>
            <person name="Grigoriev I."/>
        </authorList>
    </citation>
    <scope>NUCLEOTIDE SEQUENCE</scope>
    <source>
        <strain evidence="2">CBS 115976</strain>
    </source>
</reference>
<dbReference type="InterPro" id="IPR019954">
    <property type="entry name" value="Ubiquitin_CS"/>
</dbReference>
<accession>A0A6A6UFB3</accession>
<gene>
    <name evidence="2" type="ORF">BT63DRAFT_455543</name>
</gene>
<dbReference type="PROSITE" id="PS50053">
    <property type="entry name" value="UBIQUITIN_2"/>
    <property type="match status" value="1"/>
</dbReference>
<dbReference type="GO" id="GO:0070628">
    <property type="term" value="F:proteasome binding"/>
    <property type="evidence" value="ECO:0007669"/>
    <property type="project" value="TreeGrafter"/>
</dbReference>
<dbReference type="SUPFAM" id="SSF54236">
    <property type="entry name" value="Ubiquitin-like"/>
    <property type="match status" value="1"/>
</dbReference>
<dbReference type="PANTHER" id="PTHR10621:SF0">
    <property type="entry name" value="UV EXCISION REPAIR PROTEIN RAD23"/>
    <property type="match status" value="1"/>
</dbReference>
<dbReference type="PRINTS" id="PR00348">
    <property type="entry name" value="UBIQUITIN"/>
</dbReference>
<dbReference type="InterPro" id="IPR019956">
    <property type="entry name" value="Ubiquitin_dom"/>
</dbReference>
<keyword evidence="3" id="KW-1185">Reference proteome</keyword>
<dbReference type="InterPro" id="IPR000626">
    <property type="entry name" value="Ubiquitin-like_dom"/>
</dbReference>
<dbReference type="Gene3D" id="3.10.20.90">
    <property type="entry name" value="Phosphatidylinositol 3-kinase Catalytic Subunit, Chain A, domain 1"/>
    <property type="match status" value="1"/>
</dbReference>
<dbReference type="SMART" id="SM00213">
    <property type="entry name" value="UBQ"/>
    <property type="match status" value="1"/>
</dbReference>
<dbReference type="AlphaFoldDB" id="A0A6A6UFB3"/>
<dbReference type="PANTHER" id="PTHR10621">
    <property type="entry name" value="UV EXCISION REPAIR PROTEIN RAD23"/>
    <property type="match status" value="1"/>
</dbReference>
<dbReference type="GO" id="GO:0005829">
    <property type="term" value="C:cytosol"/>
    <property type="evidence" value="ECO:0007669"/>
    <property type="project" value="TreeGrafter"/>
</dbReference>
<dbReference type="PROSITE" id="PS00299">
    <property type="entry name" value="UBIQUITIN_1"/>
    <property type="match status" value="1"/>
</dbReference>
<dbReference type="Pfam" id="PF00240">
    <property type="entry name" value="ubiquitin"/>
    <property type="match status" value="1"/>
</dbReference>
<dbReference type="GO" id="GO:0043161">
    <property type="term" value="P:proteasome-mediated ubiquitin-dependent protein catabolic process"/>
    <property type="evidence" value="ECO:0007669"/>
    <property type="project" value="TreeGrafter"/>
</dbReference>
<sequence length="75" mass="8598">MLIKLQLSNEKEFEIDIEPDYTVGKIKKLIYEKEEIPADKQKLLLKGLVMKDDETASEHKLENGTKLSLILALRG</sequence>
<dbReference type="GO" id="GO:0031593">
    <property type="term" value="F:polyubiquitin modification-dependent protein binding"/>
    <property type="evidence" value="ECO:0007669"/>
    <property type="project" value="TreeGrafter"/>
</dbReference>
<dbReference type="Proteomes" id="UP000799302">
    <property type="component" value="Unassembled WGS sequence"/>
</dbReference>
<dbReference type="EMBL" id="MU004235">
    <property type="protein sequence ID" value="KAF2669564.1"/>
    <property type="molecule type" value="Genomic_DNA"/>
</dbReference>
<evidence type="ECO:0000313" key="2">
    <source>
        <dbReference type="EMBL" id="KAF2669564.1"/>
    </source>
</evidence>
<dbReference type="GO" id="GO:0005654">
    <property type="term" value="C:nucleoplasm"/>
    <property type="evidence" value="ECO:0007669"/>
    <property type="project" value="TreeGrafter"/>
</dbReference>
<evidence type="ECO:0000313" key="3">
    <source>
        <dbReference type="Proteomes" id="UP000799302"/>
    </source>
</evidence>
<organism evidence="2 3">
    <name type="scientific">Microthyrium microscopicum</name>
    <dbReference type="NCBI Taxonomy" id="703497"/>
    <lineage>
        <taxon>Eukaryota</taxon>
        <taxon>Fungi</taxon>
        <taxon>Dikarya</taxon>
        <taxon>Ascomycota</taxon>
        <taxon>Pezizomycotina</taxon>
        <taxon>Dothideomycetes</taxon>
        <taxon>Dothideomycetes incertae sedis</taxon>
        <taxon>Microthyriales</taxon>
        <taxon>Microthyriaceae</taxon>
        <taxon>Microthyrium</taxon>
    </lineage>
</organism>
<protein>
    <submittedName>
        <fullName evidence="2">Ubiquitin-like protein</fullName>
    </submittedName>
</protein>